<accession>A0AAV5R750</accession>
<dbReference type="Proteomes" id="UP001378960">
    <property type="component" value="Unassembled WGS sequence"/>
</dbReference>
<protein>
    <submittedName>
        <fullName evidence="1">Uncharacterized protein</fullName>
    </submittedName>
</protein>
<dbReference type="AlphaFoldDB" id="A0AAV5R750"/>
<comment type="caution">
    <text evidence="1">The sequence shown here is derived from an EMBL/GenBank/DDBJ whole genome shotgun (WGS) entry which is preliminary data.</text>
</comment>
<reference evidence="1 2" key="1">
    <citation type="journal article" date="2023" name="Elife">
        <title>Identification of key yeast species and microbe-microbe interactions impacting larval growth of Drosophila in the wild.</title>
        <authorList>
            <person name="Mure A."/>
            <person name="Sugiura Y."/>
            <person name="Maeda R."/>
            <person name="Honda K."/>
            <person name="Sakurai N."/>
            <person name="Takahashi Y."/>
            <person name="Watada M."/>
            <person name="Katoh T."/>
            <person name="Gotoh A."/>
            <person name="Gotoh Y."/>
            <person name="Taniguchi I."/>
            <person name="Nakamura K."/>
            <person name="Hayashi T."/>
            <person name="Katayama T."/>
            <person name="Uemura T."/>
            <person name="Hattori Y."/>
        </authorList>
    </citation>
    <scope>NUCLEOTIDE SEQUENCE [LARGE SCALE GENOMIC DNA]</scope>
    <source>
        <strain evidence="1 2">PK-24</strain>
    </source>
</reference>
<evidence type="ECO:0000313" key="1">
    <source>
        <dbReference type="EMBL" id="GMM47208.1"/>
    </source>
</evidence>
<dbReference type="EMBL" id="BTGB01000005">
    <property type="protein sequence ID" value="GMM47208.1"/>
    <property type="molecule type" value="Genomic_DNA"/>
</dbReference>
<evidence type="ECO:0000313" key="2">
    <source>
        <dbReference type="Proteomes" id="UP001378960"/>
    </source>
</evidence>
<gene>
    <name evidence="1" type="ORF">DAPK24_037830</name>
</gene>
<name>A0AAV5R750_PICKL</name>
<proteinExistence type="predicted"/>
<organism evidence="1 2">
    <name type="scientific">Pichia kluyveri</name>
    <name type="common">Yeast</name>
    <dbReference type="NCBI Taxonomy" id="36015"/>
    <lineage>
        <taxon>Eukaryota</taxon>
        <taxon>Fungi</taxon>
        <taxon>Dikarya</taxon>
        <taxon>Ascomycota</taxon>
        <taxon>Saccharomycotina</taxon>
        <taxon>Pichiomycetes</taxon>
        <taxon>Pichiales</taxon>
        <taxon>Pichiaceae</taxon>
        <taxon>Pichia</taxon>
    </lineage>
</organism>
<sequence length="98" mass="11629">MLHEILTACGLVLDIQECMLRIRDYRFNLSNDRFQTLNQWEELALIMKLSKYEMPNKQICAHLAVNFDLDYHCKDILEIIEEFINKEDNDIPLLIDAV</sequence>
<keyword evidence="2" id="KW-1185">Reference proteome</keyword>